<reference evidence="9 10" key="1">
    <citation type="journal article" date="2018" name="Proc. Natl. Acad. Sci. U.S.A.">
        <title>Draft genome sequence of Camellia sinensis var. sinensis provides insights into the evolution of the tea genome and tea quality.</title>
        <authorList>
            <person name="Wei C."/>
            <person name="Yang H."/>
            <person name="Wang S."/>
            <person name="Zhao J."/>
            <person name="Liu C."/>
            <person name="Gao L."/>
            <person name="Xia E."/>
            <person name="Lu Y."/>
            <person name="Tai Y."/>
            <person name="She G."/>
            <person name="Sun J."/>
            <person name="Cao H."/>
            <person name="Tong W."/>
            <person name="Gao Q."/>
            <person name="Li Y."/>
            <person name="Deng W."/>
            <person name="Jiang X."/>
            <person name="Wang W."/>
            <person name="Chen Q."/>
            <person name="Zhang S."/>
            <person name="Li H."/>
            <person name="Wu J."/>
            <person name="Wang P."/>
            <person name="Li P."/>
            <person name="Shi C."/>
            <person name="Zheng F."/>
            <person name="Jian J."/>
            <person name="Huang B."/>
            <person name="Shan D."/>
            <person name="Shi M."/>
            <person name="Fang C."/>
            <person name="Yue Y."/>
            <person name="Li F."/>
            <person name="Li D."/>
            <person name="Wei S."/>
            <person name="Han B."/>
            <person name="Jiang C."/>
            <person name="Yin Y."/>
            <person name="Xia T."/>
            <person name="Zhang Z."/>
            <person name="Bennetzen J.L."/>
            <person name="Zhao S."/>
            <person name="Wan X."/>
        </authorList>
    </citation>
    <scope>NUCLEOTIDE SEQUENCE [LARGE SCALE GENOMIC DNA]</scope>
    <source>
        <strain evidence="10">cv. Shuchazao</strain>
        <tissue evidence="9">Leaf</tissue>
    </source>
</reference>
<dbReference type="Gene3D" id="3.90.1800.10">
    <property type="entry name" value="RNA polymerase alpha subunit dimerisation domain"/>
    <property type="match status" value="1"/>
</dbReference>
<organism evidence="9 10">
    <name type="scientific">Camellia sinensis var. sinensis</name>
    <name type="common">China tea</name>
    <dbReference type="NCBI Taxonomy" id="542762"/>
    <lineage>
        <taxon>Eukaryota</taxon>
        <taxon>Viridiplantae</taxon>
        <taxon>Streptophyta</taxon>
        <taxon>Embryophyta</taxon>
        <taxon>Tracheophyta</taxon>
        <taxon>Spermatophyta</taxon>
        <taxon>Magnoliopsida</taxon>
        <taxon>eudicotyledons</taxon>
        <taxon>Gunneridae</taxon>
        <taxon>Pentapetalae</taxon>
        <taxon>asterids</taxon>
        <taxon>Ericales</taxon>
        <taxon>Theaceae</taxon>
        <taxon>Camellia</taxon>
    </lineage>
</organism>
<dbReference type="GO" id="GO:0000428">
    <property type="term" value="C:DNA-directed RNA polymerase complex"/>
    <property type="evidence" value="ECO:0007669"/>
    <property type="project" value="UniProtKB-KW"/>
</dbReference>
<evidence type="ECO:0000256" key="1">
    <source>
        <dbReference type="ARBA" id="ARBA00006835"/>
    </source>
</evidence>
<comment type="caution">
    <text evidence="9">The sequence shown here is derived from an EMBL/GenBank/DDBJ whole genome shotgun (WGS) entry which is preliminary data.</text>
</comment>
<dbReference type="GO" id="GO:0032549">
    <property type="term" value="F:ribonucleoside binding"/>
    <property type="evidence" value="ECO:0007669"/>
    <property type="project" value="InterPro"/>
</dbReference>
<name>A0A4S4D9S2_CAMSN</name>
<dbReference type="Proteomes" id="UP000306102">
    <property type="component" value="Unassembled WGS sequence"/>
</dbReference>
<evidence type="ECO:0000256" key="3">
    <source>
        <dbReference type="ARBA" id="ARBA00022478"/>
    </source>
</evidence>
<evidence type="ECO:0000259" key="8">
    <source>
        <dbReference type="Pfam" id="PF04560"/>
    </source>
</evidence>
<dbReference type="Pfam" id="PF04560">
    <property type="entry name" value="RNA_pol_Rpb2_7"/>
    <property type="match status" value="1"/>
</dbReference>
<feature type="domain" description="RNA polymerase Rpb2" evidence="8">
    <location>
        <begin position="78"/>
        <end position="123"/>
    </location>
</feature>
<evidence type="ECO:0000259" key="7">
    <source>
        <dbReference type="Pfam" id="PF00562"/>
    </source>
</evidence>
<keyword evidence="6" id="KW-0804">Transcription</keyword>
<dbReference type="GO" id="GO:0003899">
    <property type="term" value="F:DNA-directed RNA polymerase activity"/>
    <property type="evidence" value="ECO:0007669"/>
    <property type="project" value="UniProtKB-EC"/>
</dbReference>
<evidence type="ECO:0000256" key="4">
    <source>
        <dbReference type="ARBA" id="ARBA00022679"/>
    </source>
</evidence>
<keyword evidence="5" id="KW-0548">Nucleotidyltransferase</keyword>
<proteinExistence type="inferred from homology"/>
<dbReference type="Pfam" id="PF00562">
    <property type="entry name" value="RNA_pol_Rpb2_6"/>
    <property type="match status" value="1"/>
</dbReference>
<evidence type="ECO:0000313" key="10">
    <source>
        <dbReference type="Proteomes" id="UP000306102"/>
    </source>
</evidence>
<gene>
    <name evidence="9" type="ORF">TEA_017855</name>
</gene>
<evidence type="ECO:0000313" key="9">
    <source>
        <dbReference type="EMBL" id="THF98783.1"/>
    </source>
</evidence>
<comment type="similarity">
    <text evidence="1">Belongs to the RNA polymerase beta chain family.</text>
</comment>
<sequence>MHGQKSVLGFLESQENFPFIIQGIVPDIVINLHAFSSHQTPSQLLEAALGKGIACGRSIDAITDQHHRQPVADRKRFGGMKFGEIERDCLIAHSAATNLHERLFTLSDSSQMHICRKCKNITNVIQRPVPSNLLGQVKPMEGE</sequence>
<dbReference type="InterPro" id="IPR007120">
    <property type="entry name" value="DNA-dir_RNAP_su2_dom"/>
</dbReference>
<dbReference type="Gene3D" id="2.40.270.10">
    <property type="entry name" value="DNA-directed RNA polymerase, subunit 2, domain 6"/>
    <property type="match status" value="1"/>
</dbReference>
<dbReference type="PANTHER" id="PTHR20856">
    <property type="entry name" value="DNA-DIRECTED RNA POLYMERASE I SUBUNIT 2"/>
    <property type="match status" value="1"/>
</dbReference>
<feature type="domain" description="DNA-directed RNA polymerase subunit 2 hybrid-binding" evidence="7">
    <location>
        <begin position="2"/>
        <end position="68"/>
    </location>
</feature>
<evidence type="ECO:0000256" key="6">
    <source>
        <dbReference type="ARBA" id="ARBA00023163"/>
    </source>
</evidence>
<evidence type="ECO:0000256" key="5">
    <source>
        <dbReference type="ARBA" id="ARBA00022695"/>
    </source>
</evidence>
<dbReference type="AlphaFoldDB" id="A0A4S4D9S2"/>
<dbReference type="STRING" id="542762.A0A4S4D9S2"/>
<dbReference type="InterPro" id="IPR037033">
    <property type="entry name" value="DNA-dir_RNAP_su2_hyb_sf"/>
</dbReference>
<keyword evidence="4" id="KW-0808">Transferase</keyword>
<dbReference type="EC" id="2.7.7.6" evidence="2"/>
<protein>
    <recommendedName>
        <fullName evidence="2">DNA-directed RNA polymerase</fullName>
        <ecNumber evidence="2">2.7.7.6</ecNumber>
    </recommendedName>
</protein>
<dbReference type="InterPro" id="IPR007641">
    <property type="entry name" value="RNA_pol_Rpb2_7"/>
</dbReference>
<dbReference type="SUPFAM" id="SSF64484">
    <property type="entry name" value="beta and beta-prime subunits of DNA dependent RNA-polymerase"/>
    <property type="match status" value="1"/>
</dbReference>
<dbReference type="InterPro" id="IPR015712">
    <property type="entry name" value="DNA-dir_RNA_pol_su2"/>
</dbReference>
<keyword evidence="10" id="KW-1185">Reference proteome</keyword>
<keyword evidence="3" id="KW-0240">DNA-directed RNA polymerase</keyword>
<dbReference type="GO" id="GO:0006351">
    <property type="term" value="P:DNA-templated transcription"/>
    <property type="evidence" value="ECO:0007669"/>
    <property type="project" value="InterPro"/>
</dbReference>
<evidence type="ECO:0000256" key="2">
    <source>
        <dbReference type="ARBA" id="ARBA00012418"/>
    </source>
</evidence>
<dbReference type="EMBL" id="SDRB02012143">
    <property type="protein sequence ID" value="THF98783.1"/>
    <property type="molecule type" value="Genomic_DNA"/>
</dbReference>
<dbReference type="GO" id="GO:0003677">
    <property type="term" value="F:DNA binding"/>
    <property type="evidence" value="ECO:0007669"/>
    <property type="project" value="InterPro"/>
</dbReference>
<accession>A0A4S4D9S2</accession>